<keyword evidence="1" id="KW-0812">Transmembrane</keyword>
<dbReference type="EMBL" id="JAMXQS010000001">
    <property type="protein sequence ID" value="MCO6048592.1"/>
    <property type="molecule type" value="Genomic_DNA"/>
</dbReference>
<evidence type="ECO:0000259" key="2">
    <source>
        <dbReference type="Pfam" id="PF07811"/>
    </source>
</evidence>
<organism evidence="3 4">
    <name type="scientific">Mesorhizobium liriopis</name>
    <dbReference type="NCBI Taxonomy" id="2953882"/>
    <lineage>
        <taxon>Bacteria</taxon>
        <taxon>Pseudomonadati</taxon>
        <taxon>Pseudomonadota</taxon>
        <taxon>Alphaproteobacteria</taxon>
        <taxon>Hyphomicrobiales</taxon>
        <taxon>Phyllobacteriaceae</taxon>
        <taxon>Mesorhizobium</taxon>
    </lineage>
</organism>
<keyword evidence="1" id="KW-1133">Transmembrane helix</keyword>
<evidence type="ECO:0000256" key="1">
    <source>
        <dbReference type="SAM" id="Phobius"/>
    </source>
</evidence>
<feature type="domain" description="TadE-like" evidence="2">
    <location>
        <begin position="16"/>
        <end position="58"/>
    </location>
</feature>
<protein>
    <submittedName>
        <fullName evidence="3">Pilus assembly protein</fullName>
    </submittedName>
</protein>
<proteinExistence type="predicted"/>
<dbReference type="InterPro" id="IPR012495">
    <property type="entry name" value="TadE-like_dom"/>
</dbReference>
<evidence type="ECO:0000313" key="3">
    <source>
        <dbReference type="EMBL" id="MCO6048592.1"/>
    </source>
</evidence>
<sequence>MRWSAALLRFRFSTTGTAAVEMAIVAPIFIVLMSGMIAYGIYLSACHSVEQIAADAARTAVAGLDNAERQTLISDYAKRNGGAYGFLDTRHLNLSVADSMDGAPQFEVLATYDARALPIWNLFSFIPMPSPLIERRSTIRMGGA</sequence>
<dbReference type="Proteomes" id="UP001205906">
    <property type="component" value="Unassembled WGS sequence"/>
</dbReference>
<keyword evidence="1" id="KW-0472">Membrane</keyword>
<dbReference type="RefSeq" id="WP_252815468.1">
    <property type="nucleotide sequence ID" value="NZ_JAMXQS010000001.1"/>
</dbReference>
<dbReference type="Pfam" id="PF07811">
    <property type="entry name" value="TadE"/>
    <property type="match status" value="1"/>
</dbReference>
<evidence type="ECO:0000313" key="4">
    <source>
        <dbReference type="Proteomes" id="UP001205906"/>
    </source>
</evidence>
<name>A0ABT1C1E8_9HYPH</name>
<feature type="transmembrane region" description="Helical" evidence="1">
    <location>
        <begin position="20"/>
        <end position="42"/>
    </location>
</feature>
<accession>A0ABT1C1E8</accession>
<keyword evidence="4" id="KW-1185">Reference proteome</keyword>
<gene>
    <name evidence="3" type="ORF">NGM99_02150</name>
</gene>
<reference evidence="3 4" key="1">
    <citation type="submission" date="2022-06" db="EMBL/GenBank/DDBJ databases">
        <title>Mesorhizobium sp. strain RP14 Genome sequencing and assembly.</title>
        <authorList>
            <person name="Kim I."/>
        </authorList>
    </citation>
    <scope>NUCLEOTIDE SEQUENCE [LARGE SCALE GENOMIC DNA]</scope>
    <source>
        <strain evidence="4">RP14(2022)</strain>
    </source>
</reference>
<comment type="caution">
    <text evidence="3">The sequence shown here is derived from an EMBL/GenBank/DDBJ whole genome shotgun (WGS) entry which is preliminary data.</text>
</comment>